<name>A0A3B0PM29_9BACT</name>
<sequence length="35" mass="3829">MLPIVHVNGGKISNPTIFARKSNKEISDMLAGFGW</sequence>
<evidence type="ECO:0000313" key="2">
    <source>
        <dbReference type="EMBL" id="SYV97862.1"/>
    </source>
</evidence>
<reference evidence="3" key="1">
    <citation type="submission" date="2018-06" db="EMBL/GenBank/DDBJ databases">
        <authorList>
            <consortium name="Pathogen Informatics"/>
        </authorList>
    </citation>
    <scope>NUCLEOTIDE SEQUENCE [LARGE SCALE GENOMIC DNA]</scope>
    <source>
        <strain evidence="3">NCTC10132</strain>
    </source>
</reference>
<feature type="non-terminal residue" evidence="2">
    <location>
        <position position="35"/>
    </location>
</feature>
<dbReference type="InterPro" id="IPR018970">
    <property type="entry name" value="Xul5P/Fru6P_PKetolase_N"/>
</dbReference>
<dbReference type="KEGG" id="medw:NCTC10132_01233"/>
<evidence type="ECO:0000259" key="1">
    <source>
        <dbReference type="Pfam" id="PF09364"/>
    </source>
</evidence>
<keyword evidence="3" id="KW-1185">Reference proteome</keyword>
<dbReference type="Gene3D" id="3.40.50.970">
    <property type="match status" value="1"/>
</dbReference>
<feature type="domain" description="Xylulose 5-phosphate/Fructose 6-phosphate phosphoketolase N-terminal" evidence="1">
    <location>
        <begin position="1"/>
        <end position="35"/>
    </location>
</feature>
<accession>A0A3B0PM29</accession>
<organism evidence="2 3">
    <name type="scientific">Mycoplasmopsis edwardii</name>
    <dbReference type="NCBI Taxonomy" id="53558"/>
    <lineage>
        <taxon>Bacteria</taxon>
        <taxon>Bacillati</taxon>
        <taxon>Mycoplasmatota</taxon>
        <taxon>Mycoplasmoidales</taxon>
        <taxon>Metamycoplasmataceae</taxon>
        <taxon>Mycoplasmopsis</taxon>
    </lineage>
</organism>
<protein>
    <submittedName>
        <fullName evidence="2">Xylulose-5-phosphate/fructose-6-phosphate phosphoketolase</fullName>
        <ecNumber evidence="2">4.1.2.22</ecNumber>
    </submittedName>
</protein>
<dbReference type="EMBL" id="LS991951">
    <property type="protein sequence ID" value="SYV97862.1"/>
    <property type="molecule type" value="Genomic_DNA"/>
</dbReference>
<dbReference type="Proteomes" id="UP000257559">
    <property type="component" value="Chromosome"/>
</dbReference>
<dbReference type="Pfam" id="PF09364">
    <property type="entry name" value="XFP_N"/>
    <property type="match status" value="1"/>
</dbReference>
<dbReference type="EC" id="4.1.2.22" evidence="2"/>
<gene>
    <name evidence="2" type="primary">xfp</name>
    <name evidence="2" type="ORF">NCTC10132_01233</name>
</gene>
<keyword evidence="2" id="KW-0456">Lyase</keyword>
<evidence type="ECO:0000313" key="3">
    <source>
        <dbReference type="Proteomes" id="UP000257559"/>
    </source>
</evidence>
<dbReference type="AlphaFoldDB" id="A0A3B0PM29"/>
<dbReference type="GO" id="GO:0047905">
    <property type="term" value="F:fructose-6-phosphate phosphoketolase activity"/>
    <property type="evidence" value="ECO:0007669"/>
    <property type="project" value="UniProtKB-EC"/>
</dbReference>
<proteinExistence type="predicted"/>